<keyword evidence="2" id="KW-0732">Signal</keyword>
<evidence type="ECO:0000313" key="4">
    <source>
        <dbReference type="Proteomes" id="UP001165122"/>
    </source>
</evidence>
<dbReference type="Proteomes" id="UP001165122">
    <property type="component" value="Unassembled WGS sequence"/>
</dbReference>
<evidence type="ECO:0000256" key="2">
    <source>
        <dbReference type="SAM" id="SignalP"/>
    </source>
</evidence>
<organism evidence="3 4">
    <name type="scientific">Triparma laevis f. longispina</name>
    <dbReference type="NCBI Taxonomy" id="1714387"/>
    <lineage>
        <taxon>Eukaryota</taxon>
        <taxon>Sar</taxon>
        <taxon>Stramenopiles</taxon>
        <taxon>Ochrophyta</taxon>
        <taxon>Bolidophyceae</taxon>
        <taxon>Parmales</taxon>
        <taxon>Triparmaceae</taxon>
        <taxon>Triparma</taxon>
    </lineage>
</organism>
<feature type="chain" id="PRO_5040779728" evidence="2">
    <location>
        <begin position="18"/>
        <end position="289"/>
    </location>
</feature>
<feature type="signal peptide" evidence="2">
    <location>
        <begin position="1"/>
        <end position="17"/>
    </location>
</feature>
<sequence>MKLLLLSLLLLPLSLNSFSPSHIGSRRVSTSALFSTPSPPPSGSGSKKKRKRKRKAPSIGDAEGGNLAPPMAPPMAAGGMPMADAVVDDNVGPALKAVDLPSIKDSVSTKKTTEAATLAAEAEEDATPFTAVSRADAEGLKLLLQSDPTAFDPSAPSLPTKSKKKKGGNLNSGDFSTVSLLLGEGGSSFFSIPFQAIQVGHGILSLILLICLVDYPGFPLTNLPPEIREAIGKSWVGVYGINLGLAGWVYGVESGRRRGQGDKKGIWAAKTLAVGGLALGQLRNIELED</sequence>
<evidence type="ECO:0000256" key="1">
    <source>
        <dbReference type="SAM" id="MobiDB-lite"/>
    </source>
</evidence>
<dbReference type="OrthoDB" id="5813at2759"/>
<keyword evidence="4" id="KW-1185">Reference proteome</keyword>
<dbReference type="EMBL" id="BRXW01000299">
    <property type="protein sequence ID" value="GMI17636.1"/>
    <property type="molecule type" value="Genomic_DNA"/>
</dbReference>
<evidence type="ECO:0000313" key="3">
    <source>
        <dbReference type="EMBL" id="GMI17636.1"/>
    </source>
</evidence>
<reference evidence="4" key="1">
    <citation type="journal article" date="2023" name="Commun. Biol.">
        <title>Genome analysis of Parmales, the sister group of diatoms, reveals the evolutionary specialization of diatoms from phago-mixotrophs to photoautotrophs.</title>
        <authorList>
            <person name="Ban H."/>
            <person name="Sato S."/>
            <person name="Yoshikawa S."/>
            <person name="Yamada K."/>
            <person name="Nakamura Y."/>
            <person name="Ichinomiya M."/>
            <person name="Sato N."/>
            <person name="Blanc-Mathieu R."/>
            <person name="Endo H."/>
            <person name="Kuwata A."/>
            <person name="Ogata H."/>
        </authorList>
    </citation>
    <scope>NUCLEOTIDE SEQUENCE [LARGE SCALE GENOMIC DNA]</scope>
    <source>
        <strain evidence="4">NIES 3700</strain>
    </source>
</reference>
<proteinExistence type="predicted"/>
<gene>
    <name evidence="3" type="ORF">TrLO_g4457</name>
</gene>
<feature type="compositionally biased region" description="Basic residues" evidence="1">
    <location>
        <begin position="46"/>
        <end position="56"/>
    </location>
</feature>
<dbReference type="AlphaFoldDB" id="A0A9W7FTE1"/>
<protein>
    <submittedName>
        <fullName evidence="3">Uncharacterized protein</fullName>
    </submittedName>
</protein>
<accession>A0A9W7FTE1</accession>
<feature type="region of interest" description="Disordered" evidence="1">
    <location>
        <begin position="30"/>
        <end position="76"/>
    </location>
</feature>
<name>A0A9W7FTE1_9STRA</name>
<comment type="caution">
    <text evidence="3">The sequence shown here is derived from an EMBL/GenBank/DDBJ whole genome shotgun (WGS) entry which is preliminary data.</text>
</comment>